<sequence>MLKYTEPPYSTSNKPTSTTSIRPKHTQTHFINFIMEVGVYPSHRSTAAMPAPYSQQSVNPTPPPKYDEYTQPRNNPYTQQAYASRPQQDPSFHAVNSANPYPRQTYDPNPQPRYTANSTALQGYEYPSPAPQRYTPQSAPPRDHFPRDRSPQRRPEQGYYVSEGSGGGLLGIRGRRHERRRARRDGRQGRGFGVIGGLRELIAGGISNVRSGNGGSARAGGDVDGGRSRGYDHY</sequence>
<evidence type="ECO:0000313" key="2">
    <source>
        <dbReference type="EMBL" id="KAF2794849.1"/>
    </source>
</evidence>
<organism evidence="2 3">
    <name type="scientific">Melanomma pulvis-pyrius CBS 109.77</name>
    <dbReference type="NCBI Taxonomy" id="1314802"/>
    <lineage>
        <taxon>Eukaryota</taxon>
        <taxon>Fungi</taxon>
        <taxon>Dikarya</taxon>
        <taxon>Ascomycota</taxon>
        <taxon>Pezizomycotina</taxon>
        <taxon>Dothideomycetes</taxon>
        <taxon>Pleosporomycetidae</taxon>
        <taxon>Pleosporales</taxon>
        <taxon>Melanommataceae</taxon>
        <taxon>Melanomma</taxon>
    </lineage>
</organism>
<evidence type="ECO:0000256" key="1">
    <source>
        <dbReference type="SAM" id="MobiDB-lite"/>
    </source>
</evidence>
<name>A0A6A6XEA3_9PLEO</name>
<feature type="compositionally biased region" description="Basic residues" evidence="1">
    <location>
        <begin position="173"/>
        <end position="184"/>
    </location>
</feature>
<feature type="compositionally biased region" description="Basic and acidic residues" evidence="1">
    <location>
        <begin position="141"/>
        <end position="156"/>
    </location>
</feature>
<reference evidence="2" key="1">
    <citation type="journal article" date="2020" name="Stud. Mycol.">
        <title>101 Dothideomycetes genomes: a test case for predicting lifestyles and emergence of pathogens.</title>
        <authorList>
            <person name="Haridas S."/>
            <person name="Albert R."/>
            <person name="Binder M."/>
            <person name="Bloem J."/>
            <person name="Labutti K."/>
            <person name="Salamov A."/>
            <person name="Andreopoulos B."/>
            <person name="Baker S."/>
            <person name="Barry K."/>
            <person name="Bills G."/>
            <person name="Bluhm B."/>
            <person name="Cannon C."/>
            <person name="Castanera R."/>
            <person name="Culley D."/>
            <person name="Daum C."/>
            <person name="Ezra D."/>
            <person name="Gonzalez J."/>
            <person name="Henrissat B."/>
            <person name="Kuo A."/>
            <person name="Liang C."/>
            <person name="Lipzen A."/>
            <person name="Lutzoni F."/>
            <person name="Magnuson J."/>
            <person name="Mondo S."/>
            <person name="Nolan M."/>
            <person name="Ohm R."/>
            <person name="Pangilinan J."/>
            <person name="Park H.-J."/>
            <person name="Ramirez L."/>
            <person name="Alfaro M."/>
            <person name="Sun H."/>
            <person name="Tritt A."/>
            <person name="Yoshinaga Y."/>
            <person name="Zwiers L.-H."/>
            <person name="Turgeon B."/>
            <person name="Goodwin S."/>
            <person name="Spatafora J."/>
            <person name="Crous P."/>
            <person name="Grigoriev I."/>
        </authorList>
    </citation>
    <scope>NUCLEOTIDE SEQUENCE</scope>
    <source>
        <strain evidence="2">CBS 109.77</strain>
    </source>
</reference>
<gene>
    <name evidence="2" type="ORF">K505DRAFT_324492</name>
</gene>
<keyword evidence="3" id="KW-1185">Reference proteome</keyword>
<dbReference type="Proteomes" id="UP000799757">
    <property type="component" value="Unassembled WGS sequence"/>
</dbReference>
<accession>A0A6A6XEA3</accession>
<feature type="compositionally biased region" description="Polar residues" evidence="1">
    <location>
        <begin position="71"/>
        <end position="99"/>
    </location>
</feature>
<feature type="region of interest" description="Disordered" evidence="1">
    <location>
        <begin position="48"/>
        <end position="190"/>
    </location>
</feature>
<proteinExistence type="predicted"/>
<feature type="region of interest" description="Disordered" evidence="1">
    <location>
        <begin position="208"/>
        <end position="234"/>
    </location>
</feature>
<feature type="region of interest" description="Disordered" evidence="1">
    <location>
        <begin position="1"/>
        <end position="24"/>
    </location>
</feature>
<feature type="compositionally biased region" description="Basic and acidic residues" evidence="1">
    <location>
        <begin position="224"/>
        <end position="234"/>
    </location>
</feature>
<feature type="compositionally biased region" description="Polar residues" evidence="1">
    <location>
        <begin position="106"/>
        <end position="121"/>
    </location>
</feature>
<dbReference type="AlphaFoldDB" id="A0A6A6XEA3"/>
<protein>
    <submittedName>
        <fullName evidence="2">Uncharacterized protein</fullName>
    </submittedName>
</protein>
<feature type="compositionally biased region" description="Polar residues" evidence="1">
    <location>
        <begin position="8"/>
        <end position="21"/>
    </location>
</feature>
<evidence type="ECO:0000313" key="3">
    <source>
        <dbReference type="Proteomes" id="UP000799757"/>
    </source>
</evidence>
<dbReference type="EMBL" id="MU001878">
    <property type="protein sequence ID" value="KAF2794849.1"/>
    <property type="molecule type" value="Genomic_DNA"/>
</dbReference>